<proteinExistence type="inferred from homology"/>
<dbReference type="InterPro" id="IPR045864">
    <property type="entry name" value="aa-tRNA-synth_II/BPL/LPL"/>
</dbReference>
<dbReference type="Pfam" id="PF13393">
    <property type="entry name" value="tRNA-synt_His"/>
    <property type="match status" value="1"/>
</dbReference>
<dbReference type="CDD" id="cd00859">
    <property type="entry name" value="HisRS_anticodon"/>
    <property type="match status" value="1"/>
</dbReference>
<dbReference type="InterPro" id="IPR015807">
    <property type="entry name" value="His-tRNA-ligase"/>
</dbReference>
<dbReference type="Gene3D" id="3.30.930.10">
    <property type="entry name" value="Bira Bifunctional Protein, Domain 2"/>
    <property type="match status" value="1"/>
</dbReference>
<evidence type="ECO:0000256" key="12">
    <source>
        <dbReference type="PIRSR" id="PIRSR001549-1"/>
    </source>
</evidence>
<sequence>MKLQKPKGTQDILPKDSGKWQYVEEFARNTFKKYNYAEIRTPLFEHYEVISRSVGDTTDIVTKEMYDFYDKGDRHITLRPEGTAPVVRSYVENKLFAPEIQKPVKLYYMGSMFRYERPQAGRLREFHQIGVECFGSNNPATDVETIAMAAQFFNEIGIQGVTLQLNSLGNAESRAAYRQALIDYLTPLKDSLSKDSQRRLEENPLRVLDSKEKEDKLAVENAPSILDYLDEESQTHFQAVRSMLEALGIPYVINTNMVRGLDYYNHTIFEFTADVAGNELTICAGGRYDSLVAYFGGPETAGFGFGMGVERLLLVLEKQGVELPLEDSLDVYIAVLGEGANNKALEIVQALRKQGFTAERDYLNRKLKAQFKSADTFGAKVLITLGESEIESKHVTVKNNQTREELIVDLNQIQEDFQVIFKQVGF</sequence>
<comment type="catalytic activity">
    <reaction evidence="10 11">
        <text>tRNA(His) + L-histidine + ATP = L-histidyl-tRNA(His) + AMP + diphosphate + H(+)</text>
        <dbReference type="Rhea" id="RHEA:17313"/>
        <dbReference type="Rhea" id="RHEA-COMP:9665"/>
        <dbReference type="Rhea" id="RHEA-COMP:9689"/>
        <dbReference type="ChEBI" id="CHEBI:15378"/>
        <dbReference type="ChEBI" id="CHEBI:30616"/>
        <dbReference type="ChEBI" id="CHEBI:33019"/>
        <dbReference type="ChEBI" id="CHEBI:57595"/>
        <dbReference type="ChEBI" id="CHEBI:78442"/>
        <dbReference type="ChEBI" id="CHEBI:78527"/>
        <dbReference type="ChEBI" id="CHEBI:456215"/>
        <dbReference type="EC" id="6.1.1.21"/>
    </reaction>
</comment>
<evidence type="ECO:0000256" key="6">
    <source>
        <dbReference type="ARBA" id="ARBA00022741"/>
    </source>
</evidence>
<dbReference type="EC" id="6.1.1.21" evidence="11"/>
<keyword evidence="7 11" id="KW-0067">ATP-binding</keyword>
<dbReference type="SUPFAM" id="SSF55681">
    <property type="entry name" value="Class II aaRS and biotin synthetases"/>
    <property type="match status" value="1"/>
</dbReference>
<feature type="binding site" evidence="12">
    <location>
        <position position="132"/>
    </location>
    <ligand>
        <name>L-histidine</name>
        <dbReference type="ChEBI" id="CHEBI:57595"/>
    </ligand>
</feature>
<evidence type="ECO:0000256" key="10">
    <source>
        <dbReference type="ARBA" id="ARBA00047639"/>
    </source>
</evidence>
<evidence type="ECO:0000256" key="5">
    <source>
        <dbReference type="ARBA" id="ARBA00022598"/>
    </source>
</evidence>
<name>A0A0C1KEK9_STRCV</name>
<dbReference type="GO" id="GO:0006427">
    <property type="term" value="P:histidyl-tRNA aminoacylation"/>
    <property type="evidence" value="ECO:0007669"/>
    <property type="project" value="UniProtKB-UniRule"/>
</dbReference>
<dbReference type="InterPro" id="IPR036621">
    <property type="entry name" value="Anticodon-bd_dom_sf"/>
</dbReference>
<feature type="binding site" evidence="12">
    <location>
        <begin position="81"/>
        <end position="83"/>
    </location>
    <ligand>
        <name>L-histidine</name>
        <dbReference type="ChEBI" id="CHEBI:57595"/>
    </ligand>
</feature>
<evidence type="ECO:0000256" key="7">
    <source>
        <dbReference type="ARBA" id="ARBA00022840"/>
    </source>
</evidence>
<evidence type="ECO:0000256" key="2">
    <source>
        <dbReference type="ARBA" id="ARBA00008226"/>
    </source>
</evidence>
<dbReference type="InterPro" id="IPR033656">
    <property type="entry name" value="HisRS_anticodon"/>
</dbReference>
<dbReference type="CDD" id="cd00773">
    <property type="entry name" value="HisRS-like_core"/>
    <property type="match status" value="1"/>
</dbReference>
<accession>A0A0C1KEK9</accession>
<dbReference type="HAMAP" id="MF_00127">
    <property type="entry name" value="His_tRNA_synth"/>
    <property type="match status" value="1"/>
</dbReference>
<reference evidence="14 15" key="1">
    <citation type="submission" date="2014-12" db="EMBL/GenBank/DDBJ databases">
        <title>Partial genome sequence of Streptococcus constellatus KCOM 1650 (= ChDC B144).</title>
        <authorList>
            <person name="Kook J.-K."/>
            <person name="Park S.-N."/>
            <person name="Lim Y.K."/>
            <person name="Jo E."/>
        </authorList>
    </citation>
    <scope>NUCLEOTIDE SEQUENCE [LARGE SCALE GENOMIC DNA]</scope>
    <source>
        <strain evidence="14 15">KCOM 1650</strain>
    </source>
</reference>
<comment type="similarity">
    <text evidence="2 11">Belongs to the class-II aminoacyl-tRNA synthetase family.</text>
</comment>
<evidence type="ECO:0000256" key="1">
    <source>
        <dbReference type="ARBA" id="ARBA00004496"/>
    </source>
</evidence>
<evidence type="ECO:0000313" key="15">
    <source>
        <dbReference type="Proteomes" id="UP000031339"/>
    </source>
</evidence>
<dbReference type="Gene3D" id="3.40.50.800">
    <property type="entry name" value="Anticodon-binding domain"/>
    <property type="match status" value="1"/>
</dbReference>
<dbReference type="AlphaFoldDB" id="A0A0C1KEK9"/>
<dbReference type="GO" id="GO:0016740">
    <property type="term" value="F:transferase activity"/>
    <property type="evidence" value="ECO:0007669"/>
    <property type="project" value="UniProtKB-ARBA"/>
</dbReference>
<dbReference type="GO" id="GO:0005524">
    <property type="term" value="F:ATP binding"/>
    <property type="evidence" value="ECO:0007669"/>
    <property type="project" value="UniProtKB-UniRule"/>
</dbReference>
<dbReference type="RefSeq" id="WP_039677781.1">
    <property type="nucleotide sequence ID" value="NZ_JWIY01000004.1"/>
</dbReference>
<dbReference type="NCBIfam" id="TIGR00442">
    <property type="entry name" value="hisS"/>
    <property type="match status" value="1"/>
</dbReference>
<evidence type="ECO:0000259" key="13">
    <source>
        <dbReference type="PROSITE" id="PS50862"/>
    </source>
</evidence>
<comment type="subunit">
    <text evidence="3 11">Homodimer.</text>
</comment>
<dbReference type="PIRSF" id="PIRSF001549">
    <property type="entry name" value="His-tRNA_synth"/>
    <property type="match status" value="1"/>
</dbReference>
<dbReference type="EMBL" id="JWIY01000004">
    <property type="protein sequence ID" value="KIC77402.1"/>
    <property type="molecule type" value="Genomic_DNA"/>
</dbReference>
<dbReference type="InterPro" id="IPR004154">
    <property type="entry name" value="Anticodon-bd"/>
</dbReference>
<dbReference type="PROSITE" id="PS50862">
    <property type="entry name" value="AA_TRNA_LIGASE_II"/>
    <property type="match status" value="1"/>
</dbReference>
<evidence type="ECO:0000256" key="11">
    <source>
        <dbReference type="HAMAP-Rule" id="MF_00127"/>
    </source>
</evidence>
<dbReference type="Pfam" id="PF03129">
    <property type="entry name" value="HGTP_anticodon"/>
    <property type="match status" value="1"/>
</dbReference>
<dbReference type="GO" id="GO:0005737">
    <property type="term" value="C:cytoplasm"/>
    <property type="evidence" value="ECO:0007669"/>
    <property type="project" value="UniProtKB-SubCell"/>
</dbReference>
<feature type="binding site" evidence="12">
    <location>
        <position position="128"/>
    </location>
    <ligand>
        <name>L-histidine</name>
        <dbReference type="ChEBI" id="CHEBI:57595"/>
    </ligand>
</feature>
<dbReference type="InterPro" id="IPR004516">
    <property type="entry name" value="HisRS/HisZ"/>
</dbReference>
<dbReference type="PANTHER" id="PTHR43707">
    <property type="entry name" value="HISTIDYL-TRNA SYNTHETASE"/>
    <property type="match status" value="1"/>
</dbReference>
<evidence type="ECO:0000256" key="9">
    <source>
        <dbReference type="ARBA" id="ARBA00023146"/>
    </source>
</evidence>
<keyword evidence="6 11" id="KW-0547">Nucleotide-binding</keyword>
<dbReference type="GO" id="GO:0140096">
    <property type="term" value="F:catalytic activity, acting on a protein"/>
    <property type="evidence" value="ECO:0007669"/>
    <property type="project" value="UniProtKB-ARBA"/>
</dbReference>
<dbReference type="OrthoDB" id="9800814at2"/>
<feature type="binding site" evidence="12">
    <location>
        <position position="259"/>
    </location>
    <ligand>
        <name>L-histidine</name>
        <dbReference type="ChEBI" id="CHEBI:57595"/>
    </ligand>
</feature>
<evidence type="ECO:0000256" key="3">
    <source>
        <dbReference type="ARBA" id="ARBA00011738"/>
    </source>
</evidence>
<comment type="caution">
    <text evidence="14">The sequence shown here is derived from an EMBL/GenBank/DDBJ whole genome shotgun (WGS) entry which is preliminary data.</text>
</comment>
<dbReference type="Proteomes" id="UP000031339">
    <property type="component" value="Unassembled WGS sequence"/>
</dbReference>
<feature type="domain" description="Aminoacyl-transfer RNA synthetases class-II family profile" evidence="13">
    <location>
        <begin position="23"/>
        <end position="324"/>
    </location>
</feature>
<keyword evidence="5 11" id="KW-0436">Ligase</keyword>
<keyword evidence="9 11" id="KW-0030">Aminoacyl-tRNA synthetase</keyword>
<dbReference type="InterPro" id="IPR006195">
    <property type="entry name" value="aa-tRNA-synth_II"/>
</dbReference>
<dbReference type="eggNOG" id="COG0124">
    <property type="taxonomic scope" value="Bacteria"/>
</dbReference>
<dbReference type="PANTHER" id="PTHR43707:SF1">
    <property type="entry name" value="HISTIDINE--TRNA LIGASE, MITOCHONDRIAL-RELATED"/>
    <property type="match status" value="1"/>
</dbReference>
<dbReference type="STRING" id="862969.SCI_1868"/>
<evidence type="ECO:0000256" key="8">
    <source>
        <dbReference type="ARBA" id="ARBA00022917"/>
    </source>
</evidence>
<keyword evidence="8 11" id="KW-0648">Protein biosynthesis</keyword>
<dbReference type="FunFam" id="3.30.930.10:FF:000005">
    <property type="entry name" value="Histidine--tRNA ligase"/>
    <property type="match status" value="1"/>
</dbReference>
<comment type="subcellular location">
    <subcellularLocation>
        <location evidence="1 11">Cytoplasm</location>
    </subcellularLocation>
</comment>
<evidence type="ECO:0000256" key="4">
    <source>
        <dbReference type="ARBA" id="ARBA00022490"/>
    </source>
</evidence>
<organism evidence="14 15">
    <name type="scientific">Streptococcus constellatus</name>
    <dbReference type="NCBI Taxonomy" id="76860"/>
    <lineage>
        <taxon>Bacteria</taxon>
        <taxon>Bacillati</taxon>
        <taxon>Bacillota</taxon>
        <taxon>Bacilli</taxon>
        <taxon>Lactobacillales</taxon>
        <taxon>Streptococcaceae</taxon>
        <taxon>Streptococcus</taxon>
        <taxon>Streptococcus anginosus group</taxon>
    </lineage>
</organism>
<dbReference type="InterPro" id="IPR041715">
    <property type="entry name" value="HisRS-like_core"/>
</dbReference>
<dbReference type="GO" id="GO:0004821">
    <property type="term" value="F:histidine-tRNA ligase activity"/>
    <property type="evidence" value="ECO:0007669"/>
    <property type="project" value="UniProtKB-UniRule"/>
</dbReference>
<keyword evidence="4 11" id="KW-0963">Cytoplasm</keyword>
<dbReference type="SUPFAM" id="SSF52954">
    <property type="entry name" value="Class II aaRS ABD-related"/>
    <property type="match status" value="1"/>
</dbReference>
<feature type="binding site" evidence="12">
    <location>
        <position position="114"/>
    </location>
    <ligand>
        <name>L-histidine</name>
        <dbReference type="ChEBI" id="CHEBI:57595"/>
    </ligand>
</feature>
<protein>
    <recommendedName>
        <fullName evidence="11">Histidine--tRNA ligase</fullName>
        <ecNumber evidence="11">6.1.1.21</ecNumber>
    </recommendedName>
    <alternativeName>
        <fullName evidence="11">Histidyl-tRNA synthetase</fullName>
        <shortName evidence="11">HisRS</shortName>
    </alternativeName>
</protein>
<gene>
    <name evidence="11" type="primary">hisS</name>
    <name evidence="14" type="ORF">RN79_09050</name>
</gene>
<evidence type="ECO:0000313" key="14">
    <source>
        <dbReference type="EMBL" id="KIC77402.1"/>
    </source>
</evidence>
<feature type="binding site" evidence="12">
    <location>
        <begin position="263"/>
        <end position="264"/>
    </location>
    <ligand>
        <name>L-histidine</name>
        <dbReference type="ChEBI" id="CHEBI:57595"/>
    </ligand>
</feature>